<comment type="caution">
    <text evidence="2">The sequence shown here is derived from an EMBL/GenBank/DDBJ whole genome shotgun (WGS) entry which is preliminary data.</text>
</comment>
<reference evidence="2 3" key="1">
    <citation type="journal article" date="2011" name="Syst. Appl. Microbiol.">
        <title>Defluviimonas denitrificans gen. nov., sp. nov., and Pararhodobacter aggregans gen. nov., sp. nov., non-phototrophic Rhodobacteraceae from the biofilter of a marine aquaculture.</title>
        <authorList>
            <person name="Foesel B.U."/>
            <person name="Drake H.L."/>
            <person name="Schramm A."/>
        </authorList>
    </citation>
    <scope>NUCLEOTIDE SEQUENCE [LARGE SCALE GENOMIC DNA]</scope>
    <source>
        <strain evidence="2 3">D1-19</strain>
    </source>
</reference>
<dbReference type="RefSeq" id="WP_107753098.1">
    <property type="nucleotide sequence ID" value="NZ_QBKF01000009.1"/>
</dbReference>
<dbReference type="EMBL" id="QDDR01000009">
    <property type="protein sequence ID" value="PVE46247.1"/>
    <property type="molecule type" value="Genomic_DNA"/>
</dbReference>
<gene>
    <name evidence="2" type="ORF">DDE23_16490</name>
</gene>
<evidence type="ECO:0000256" key="1">
    <source>
        <dbReference type="SAM" id="SignalP"/>
    </source>
</evidence>
<dbReference type="Proteomes" id="UP000244810">
    <property type="component" value="Unassembled WGS sequence"/>
</dbReference>
<organism evidence="2 3">
    <name type="scientific">Pararhodobacter aggregans</name>
    <dbReference type="NCBI Taxonomy" id="404875"/>
    <lineage>
        <taxon>Bacteria</taxon>
        <taxon>Pseudomonadati</taxon>
        <taxon>Pseudomonadota</taxon>
        <taxon>Alphaproteobacteria</taxon>
        <taxon>Rhodobacterales</taxon>
        <taxon>Paracoccaceae</taxon>
        <taxon>Pararhodobacter</taxon>
    </lineage>
</organism>
<evidence type="ECO:0000313" key="2">
    <source>
        <dbReference type="EMBL" id="PVE46247.1"/>
    </source>
</evidence>
<accession>A0A2T7UNL0</accession>
<sequence length="170" mass="18538">MTIFHKCLTALRPLALSLPLALMAALPAKAEYMGGGYLSDAYGCEASGWPVGTEMVRARLNARQLGGWTSELVLNFAVGGSNTYRFRGDVARAPRWHRVEGAVVWGRLYDLGSRTQIRILSVDLAPYMGGTISEHSPTIRLRARIRNFNGIQGCAVTATLMLNAWDQPGS</sequence>
<keyword evidence="1" id="KW-0732">Signal</keyword>
<dbReference type="OrthoDB" id="7864956at2"/>
<protein>
    <submittedName>
        <fullName evidence="2">Uncharacterized protein</fullName>
    </submittedName>
</protein>
<evidence type="ECO:0000313" key="3">
    <source>
        <dbReference type="Proteomes" id="UP000244810"/>
    </source>
</evidence>
<proteinExistence type="predicted"/>
<dbReference type="AlphaFoldDB" id="A0A2T7UNL0"/>
<name>A0A2T7UNL0_9RHOB</name>
<feature type="signal peptide" evidence="1">
    <location>
        <begin position="1"/>
        <end position="30"/>
    </location>
</feature>
<keyword evidence="3" id="KW-1185">Reference proteome</keyword>
<feature type="chain" id="PRO_5015508165" evidence="1">
    <location>
        <begin position="31"/>
        <end position="170"/>
    </location>
</feature>